<organism evidence="2 4">
    <name type="scientific">Bifidobacterium longum</name>
    <dbReference type="NCBI Taxonomy" id="216816"/>
    <lineage>
        <taxon>Bacteria</taxon>
        <taxon>Bacillati</taxon>
        <taxon>Actinomycetota</taxon>
        <taxon>Actinomycetes</taxon>
        <taxon>Bifidobacteriales</taxon>
        <taxon>Bifidobacteriaceae</taxon>
        <taxon>Bifidobacterium</taxon>
    </lineage>
</organism>
<evidence type="ECO:0008006" key="5">
    <source>
        <dbReference type="Google" id="ProtNLM"/>
    </source>
</evidence>
<dbReference type="AlphaFoldDB" id="A0A2I1J3K5"/>
<name>A0A2I1J3K5_BIFLN</name>
<evidence type="ECO:0000256" key="1">
    <source>
        <dbReference type="SAM" id="MobiDB-lite"/>
    </source>
</evidence>
<protein>
    <recommendedName>
        <fullName evidence="5">Phage protein</fullName>
    </recommendedName>
</protein>
<proteinExistence type="predicted"/>
<dbReference type="RefSeq" id="WP_007051497.1">
    <property type="nucleotide sequence ID" value="NZ_CP034089.1"/>
</dbReference>
<dbReference type="InterPro" id="IPR027417">
    <property type="entry name" value="P-loop_NTPase"/>
</dbReference>
<gene>
    <name evidence="2" type="ORF">GT999_00265</name>
    <name evidence="3" type="ORF">GUA24_00270</name>
</gene>
<evidence type="ECO:0000313" key="3">
    <source>
        <dbReference type="EMBL" id="MZU07495.1"/>
    </source>
</evidence>
<dbReference type="Proteomes" id="UP000466472">
    <property type="component" value="Unassembled WGS sequence"/>
</dbReference>
<dbReference type="Proteomes" id="UP000638311">
    <property type="component" value="Unassembled WGS sequence"/>
</dbReference>
<evidence type="ECO:0000313" key="2">
    <source>
        <dbReference type="EMBL" id="MZR87774.1"/>
    </source>
</evidence>
<reference evidence="2 4" key="1">
    <citation type="journal article" date="2019" name="Nat. Med.">
        <title>A library of human gut bacterial isolates paired with longitudinal multiomics data enables mechanistic microbiome research.</title>
        <authorList>
            <person name="Poyet M."/>
            <person name="Groussin M."/>
            <person name="Gibbons S.M."/>
            <person name="Avila-Pacheco J."/>
            <person name="Jiang X."/>
            <person name="Kearney S.M."/>
            <person name="Perrotta A.R."/>
            <person name="Berdy B."/>
            <person name="Zhao S."/>
            <person name="Lieberman T.D."/>
            <person name="Swanson P.K."/>
            <person name="Smith M."/>
            <person name="Roesemann S."/>
            <person name="Alexander J.E."/>
            <person name="Rich S.A."/>
            <person name="Livny J."/>
            <person name="Vlamakis H."/>
            <person name="Clish C."/>
            <person name="Bullock K."/>
            <person name="Deik A."/>
            <person name="Scott J."/>
            <person name="Pierce K.A."/>
            <person name="Xavier R.J."/>
            <person name="Alm E.J."/>
        </authorList>
    </citation>
    <scope>NUCLEOTIDE SEQUENCE [LARGE SCALE GENOMIC DNA]</scope>
    <source>
        <strain evidence="2 4">BIOML-A395</strain>
        <strain evidence="3">BIOML-A409</strain>
    </source>
</reference>
<dbReference type="EMBL" id="WXDR01000001">
    <property type="protein sequence ID" value="MZU07495.1"/>
    <property type="molecule type" value="Genomic_DNA"/>
</dbReference>
<feature type="region of interest" description="Disordered" evidence="1">
    <location>
        <begin position="1"/>
        <end position="21"/>
    </location>
</feature>
<dbReference type="EMBL" id="WXEF01000001">
    <property type="protein sequence ID" value="MZR87774.1"/>
    <property type="molecule type" value="Genomic_DNA"/>
</dbReference>
<evidence type="ECO:0000313" key="4">
    <source>
        <dbReference type="Proteomes" id="UP000466472"/>
    </source>
</evidence>
<accession>A0A2I1J3K5</accession>
<dbReference type="Gene3D" id="3.40.50.300">
    <property type="entry name" value="P-loop containing nucleotide triphosphate hydrolases"/>
    <property type="match status" value="1"/>
</dbReference>
<comment type="caution">
    <text evidence="2">The sequence shown here is derived from an EMBL/GenBank/DDBJ whole genome shotgun (WGS) entry which is preliminary data.</text>
</comment>
<sequence>MNHDQPPSLQPRHATARNQERATDGALVARFSELLGKPLIPWQRQVIDVISEIDPSTGTYWYDELVLTVQRQAGKTTITKSYDVRNSLWGPDRKTWYLAQTGKDANDQFRDFVKSWRKSRLRKLAKPPRLSNGSMALEFKNGSQLRPGGATEAAGHGVQGDLINVDEVWSLSKQQAKNLKDGFIPTTTTRLKLTGVRPQIWWTSTEGNASSEYFNDRLDRLRAGDIPDRTAFFDFGIPFDADPEDLETIWRYHPGAGYLFDFDQLAGFRRQFDDDAEGWARAFGNIRDAGSTDRAIDSLLWADTMDEPVTPEHGMRVCFGVGVPLDATHTVIAACIGVGGGLPPLVQIVDDLPGTGESPARLLALQNDYRAPVCIDPRGPSAALADVLANAHDPHTFERVYRLSDMRAADAVTAPQSFVSALEQHNLTHASDRLADEQVCRATKRKSGDAWLWNRSAGDVSALEAMTMAYWGYMHLPEWEADDIQVF</sequence>